<keyword evidence="2 5" id="KW-0812">Transmembrane</keyword>
<comment type="subcellular location">
    <subcellularLocation>
        <location evidence="1">Membrane</location>
        <topology evidence="1">Multi-pass membrane protein</topology>
    </subcellularLocation>
</comment>
<feature type="transmembrane region" description="Helical" evidence="5">
    <location>
        <begin position="75"/>
        <end position="95"/>
    </location>
</feature>
<evidence type="ECO:0000256" key="1">
    <source>
        <dbReference type="ARBA" id="ARBA00004141"/>
    </source>
</evidence>
<evidence type="ECO:0000256" key="4">
    <source>
        <dbReference type="ARBA" id="ARBA00023136"/>
    </source>
</evidence>
<evidence type="ECO:0000313" key="7">
    <source>
        <dbReference type="Proteomes" id="UP000603200"/>
    </source>
</evidence>
<dbReference type="InterPro" id="IPR052951">
    <property type="entry name" value="Tellurite_res_ion_channel"/>
</dbReference>
<protein>
    <recommendedName>
        <fullName evidence="8">Tellurite resistance protein</fullName>
    </recommendedName>
</protein>
<evidence type="ECO:0008006" key="8">
    <source>
        <dbReference type="Google" id="ProtNLM"/>
    </source>
</evidence>
<dbReference type="Proteomes" id="UP000603200">
    <property type="component" value="Unassembled WGS sequence"/>
</dbReference>
<evidence type="ECO:0000256" key="2">
    <source>
        <dbReference type="ARBA" id="ARBA00022692"/>
    </source>
</evidence>
<comment type="caution">
    <text evidence="6">The sequence shown here is derived from an EMBL/GenBank/DDBJ whole genome shotgun (WGS) entry which is preliminary data.</text>
</comment>
<dbReference type="PANTHER" id="PTHR37955">
    <property type="entry name" value="TELLURITE RESISTANCE PROTEIN TEHA"/>
    <property type="match status" value="1"/>
</dbReference>
<dbReference type="Gene3D" id="1.50.10.150">
    <property type="entry name" value="Voltage-dependent anion channel"/>
    <property type="match status" value="1"/>
</dbReference>
<keyword evidence="4 5" id="KW-0472">Membrane</keyword>
<evidence type="ECO:0000256" key="5">
    <source>
        <dbReference type="SAM" id="Phobius"/>
    </source>
</evidence>
<feature type="transmembrane region" description="Helical" evidence="5">
    <location>
        <begin position="44"/>
        <end position="63"/>
    </location>
</feature>
<dbReference type="InterPro" id="IPR038665">
    <property type="entry name" value="Voltage-dep_anion_channel_sf"/>
</dbReference>
<dbReference type="RefSeq" id="WP_203835593.1">
    <property type="nucleotide sequence ID" value="NZ_BAAATV010000004.1"/>
</dbReference>
<evidence type="ECO:0000313" key="6">
    <source>
        <dbReference type="EMBL" id="GIE18288.1"/>
    </source>
</evidence>
<sequence>MIFNRLFTGEPLPTPLKPLLSVLVSAPAAGGIAWFVIARGHLDPVGYLLLGITFLMVLVQVILFAGGGRLRFTPVFWAFTFPIGATVNLVIHWLAVEGFPGWRAWSWSLAGLATAALLAVAVATVVIRDEKS</sequence>
<dbReference type="Pfam" id="PF03595">
    <property type="entry name" value="SLAC1"/>
    <property type="match status" value="1"/>
</dbReference>
<dbReference type="PANTHER" id="PTHR37955:SF1">
    <property type="entry name" value="DEP DOMAIN-CONTAINING PROTEIN"/>
    <property type="match status" value="1"/>
</dbReference>
<keyword evidence="3 5" id="KW-1133">Transmembrane helix</keyword>
<proteinExistence type="predicted"/>
<dbReference type="EMBL" id="BOMN01000017">
    <property type="protein sequence ID" value="GIE18288.1"/>
    <property type="molecule type" value="Genomic_DNA"/>
</dbReference>
<organism evidence="6 7">
    <name type="scientific">Winogradskya humida</name>
    <dbReference type="NCBI Taxonomy" id="113566"/>
    <lineage>
        <taxon>Bacteria</taxon>
        <taxon>Bacillati</taxon>
        <taxon>Actinomycetota</taxon>
        <taxon>Actinomycetes</taxon>
        <taxon>Micromonosporales</taxon>
        <taxon>Micromonosporaceae</taxon>
        <taxon>Winogradskya</taxon>
    </lineage>
</organism>
<feature type="transmembrane region" description="Helical" evidence="5">
    <location>
        <begin position="20"/>
        <end position="38"/>
    </location>
</feature>
<dbReference type="InterPro" id="IPR004695">
    <property type="entry name" value="SLAC1/Mae1/Ssu1/TehA"/>
</dbReference>
<evidence type="ECO:0000256" key="3">
    <source>
        <dbReference type="ARBA" id="ARBA00022989"/>
    </source>
</evidence>
<accession>A0ABQ3ZI70</accession>
<keyword evidence="7" id="KW-1185">Reference proteome</keyword>
<feature type="transmembrane region" description="Helical" evidence="5">
    <location>
        <begin position="107"/>
        <end position="127"/>
    </location>
</feature>
<reference evidence="6 7" key="1">
    <citation type="submission" date="2021-01" db="EMBL/GenBank/DDBJ databases">
        <title>Whole genome shotgun sequence of Actinoplanes humidus NBRC 14915.</title>
        <authorList>
            <person name="Komaki H."/>
            <person name="Tamura T."/>
        </authorList>
    </citation>
    <scope>NUCLEOTIDE SEQUENCE [LARGE SCALE GENOMIC DNA]</scope>
    <source>
        <strain evidence="6 7">NBRC 14915</strain>
    </source>
</reference>
<gene>
    <name evidence="6" type="ORF">Ahu01nite_013900</name>
</gene>
<name>A0ABQ3ZI70_9ACTN</name>